<dbReference type="AlphaFoldDB" id="A0AAN7Z9L4"/>
<keyword evidence="2" id="KW-1185">Reference proteome</keyword>
<organism evidence="1 2">
    <name type="scientific">Xylaria bambusicola</name>
    <dbReference type="NCBI Taxonomy" id="326684"/>
    <lineage>
        <taxon>Eukaryota</taxon>
        <taxon>Fungi</taxon>
        <taxon>Dikarya</taxon>
        <taxon>Ascomycota</taxon>
        <taxon>Pezizomycotina</taxon>
        <taxon>Sordariomycetes</taxon>
        <taxon>Xylariomycetidae</taxon>
        <taxon>Xylariales</taxon>
        <taxon>Xylariaceae</taxon>
        <taxon>Xylaria</taxon>
    </lineage>
</organism>
<protein>
    <submittedName>
        <fullName evidence="1">Uncharacterized protein</fullName>
    </submittedName>
</protein>
<reference evidence="1 2" key="1">
    <citation type="submission" date="2023-10" db="EMBL/GenBank/DDBJ databases">
        <title>Draft genome sequence of Xylaria bambusicola isolate GMP-LS, the root and basal stem rot pathogen of sugarcane in Indonesia.</title>
        <authorList>
            <person name="Selvaraj P."/>
            <person name="Muralishankar V."/>
            <person name="Muruganantham S."/>
            <person name="Sp S."/>
            <person name="Haryani S."/>
            <person name="Lau K.J.X."/>
            <person name="Naqvi N.I."/>
        </authorList>
    </citation>
    <scope>NUCLEOTIDE SEQUENCE [LARGE SCALE GENOMIC DNA]</scope>
    <source>
        <strain evidence="1">GMP-LS</strain>
    </source>
</reference>
<evidence type="ECO:0000313" key="2">
    <source>
        <dbReference type="Proteomes" id="UP001305414"/>
    </source>
</evidence>
<dbReference type="EMBL" id="JAWHQM010000054">
    <property type="protein sequence ID" value="KAK5635552.1"/>
    <property type="molecule type" value="Genomic_DNA"/>
</dbReference>
<name>A0AAN7Z9L4_9PEZI</name>
<sequence>MRSVAFLLELLKSDLSFSKSVLDPGRHLEAVDVFSDPEPTSDLRGCVAATVLGNDDMYNEPLERVMVLGGIGLLGGRGQRVRLDPIADLLPDMTFVGIIIVAPNQEHFKIGCLSQTRNLVTPRGDTISVQ</sequence>
<gene>
    <name evidence="1" type="ORF">RRF57_011264</name>
</gene>
<evidence type="ECO:0000313" key="1">
    <source>
        <dbReference type="EMBL" id="KAK5635552.1"/>
    </source>
</evidence>
<comment type="caution">
    <text evidence="1">The sequence shown here is derived from an EMBL/GenBank/DDBJ whole genome shotgun (WGS) entry which is preliminary data.</text>
</comment>
<accession>A0AAN7Z9L4</accession>
<proteinExistence type="predicted"/>
<dbReference type="Proteomes" id="UP001305414">
    <property type="component" value="Unassembled WGS sequence"/>
</dbReference>